<keyword evidence="1" id="KW-0472">Membrane</keyword>
<keyword evidence="3" id="KW-1185">Reference proteome</keyword>
<keyword evidence="1" id="KW-1133">Transmembrane helix</keyword>
<protein>
    <submittedName>
        <fullName evidence="2">Uncharacterized protein</fullName>
    </submittedName>
</protein>
<evidence type="ECO:0000313" key="2">
    <source>
        <dbReference type="EMBL" id="RNA02097.1"/>
    </source>
</evidence>
<dbReference type="OrthoDB" id="10559019at2759"/>
<organism evidence="2 3">
    <name type="scientific">Brachionus plicatilis</name>
    <name type="common">Marine rotifer</name>
    <name type="synonym">Brachionus muelleri</name>
    <dbReference type="NCBI Taxonomy" id="10195"/>
    <lineage>
        <taxon>Eukaryota</taxon>
        <taxon>Metazoa</taxon>
        <taxon>Spiralia</taxon>
        <taxon>Gnathifera</taxon>
        <taxon>Rotifera</taxon>
        <taxon>Eurotatoria</taxon>
        <taxon>Monogononta</taxon>
        <taxon>Pseudotrocha</taxon>
        <taxon>Ploima</taxon>
        <taxon>Brachionidae</taxon>
        <taxon>Brachionus</taxon>
    </lineage>
</organism>
<reference evidence="2 3" key="1">
    <citation type="journal article" date="2018" name="Sci. Rep.">
        <title>Genomic signatures of local adaptation to the degree of environmental predictability in rotifers.</title>
        <authorList>
            <person name="Franch-Gras L."/>
            <person name="Hahn C."/>
            <person name="Garcia-Roger E.M."/>
            <person name="Carmona M.J."/>
            <person name="Serra M."/>
            <person name="Gomez A."/>
        </authorList>
    </citation>
    <scope>NUCLEOTIDE SEQUENCE [LARGE SCALE GENOMIC DNA]</scope>
    <source>
        <strain evidence="2">HYR1</strain>
    </source>
</reference>
<keyword evidence="1" id="KW-0812">Transmembrane</keyword>
<proteinExistence type="predicted"/>
<dbReference type="EMBL" id="REGN01009048">
    <property type="protein sequence ID" value="RNA02097.1"/>
    <property type="molecule type" value="Genomic_DNA"/>
</dbReference>
<name>A0A3M7PSH3_BRAPC</name>
<dbReference type="Proteomes" id="UP000276133">
    <property type="component" value="Unassembled WGS sequence"/>
</dbReference>
<comment type="caution">
    <text evidence="2">The sequence shown here is derived from an EMBL/GenBank/DDBJ whole genome shotgun (WGS) entry which is preliminary data.</text>
</comment>
<sequence>MTNFTTTPATLDPDASKWMQFWMEQNMRKDKSFVVIIFLSSAPFLCVIILILAVFAILSCVFKIRTKDKRRRIAKNVEMLENFLSLYSKTKQERVQREEYFQEKWKNKRLSEHSMNTSQMQKDFQLPDENKVPYSLFKEALENPNAQVDQEVVKIIDNLINPPVARKNQKSNSPILELISRLHNLDDYKIEGKKNTSSSEKSVQFENNGYEDNENSKWTEHGIRIVVEDYDGQNFNLFSLVYELKKRLSNASDQFMKLLSVSKTIAGFSLLQSLDAKLVNSDIGPPSKKLIQKKNIQKFYS</sequence>
<evidence type="ECO:0000256" key="1">
    <source>
        <dbReference type="SAM" id="Phobius"/>
    </source>
</evidence>
<feature type="transmembrane region" description="Helical" evidence="1">
    <location>
        <begin position="33"/>
        <end position="62"/>
    </location>
</feature>
<accession>A0A3M7PSH3</accession>
<dbReference type="AlphaFoldDB" id="A0A3M7PSH3"/>
<evidence type="ECO:0000313" key="3">
    <source>
        <dbReference type="Proteomes" id="UP000276133"/>
    </source>
</evidence>
<gene>
    <name evidence="2" type="ORF">BpHYR1_019908</name>
</gene>